<protein>
    <submittedName>
        <fullName evidence="4">Glycosyltransferase</fullName>
        <ecNumber evidence="4">2.4.-.-</ecNumber>
    </submittedName>
</protein>
<accession>A0ABT8QWG6</accession>
<dbReference type="PANTHER" id="PTHR22916">
    <property type="entry name" value="GLYCOSYLTRANSFERASE"/>
    <property type="match status" value="1"/>
</dbReference>
<keyword evidence="2 4" id="KW-0808">Transferase</keyword>
<dbReference type="GO" id="GO:0016757">
    <property type="term" value="F:glycosyltransferase activity"/>
    <property type="evidence" value="ECO:0007669"/>
    <property type="project" value="UniProtKB-KW"/>
</dbReference>
<dbReference type="PANTHER" id="PTHR22916:SF51">
    <property type="entry name" value="GLYCOSYLTRANSFERASE EPSH-RELATED"/>
    <property type="match status" value="1"/>
</dbReference>
<dbReference type="InterPro" id="IPR001173">
    <property type="entry name" value="Glyco_trans_2-like"/>
</dbReference>
<dbReference type="InterPro" id="IPR029044">
    <property type="entry name" value="Nucleotide-diphossugar_trans"/>
</dbReference>
<dbReference type="Proteomes" id="UP001176021">
    <property type="component" value="Unassembled WGS sequence"/>
</dbReference>
<comment type="caution">
    <text evidence="4">The sequence shown here is derived from an EMBL/GenBank/DDBJ whole genome shotgun (WGS) entry which is preliminary data.</text>
</comment>
<name>A0ABT8QWG6_9FIRM</name>
<sequence>MNKLSVVVPVYNVENYIGECIESLQEQIIKEIEIILVDDGSPDRSGTICDEYAAKDERIKVIHKKNGGVGAARNDGLNAATGDWIVFCDSDDWVERDAFEKLIGKGEAVKADVVFGDANLVYGNKVQQTQFYKDEFVTSDRTLIDQLIAADFSRTYCYNPPAAGPAFGYGGPWNKLVRRKMLLDNNIRFDNRVKGIFDDILYTAYIFAAANTVAYMHVPVYNYRQLGSSITRSYKANLLEINDAIFNAWQEFIERYGENGQFIQPYYANVIRRFKSTLGLYFFSEKNQKSFHDQLQELKALMGREPYSTAIRNVDANRLHNKYDKLIWQSAKGQSGLMVYLIYQLSLVIKKVREKNH</sequence>
<dbReference type="EC" id="2.4.-.-" evidence="4"/>
<reference evidence="4" key="1">
    <citation type="submission" date="2022-05" db="EMBL/GenBank/DDBJ databases">
        <title>Expanded diversity of anoxic marine methylotrophy in a Black Sea sulfate reducing microorganism.</title>
        <authorList>
            <person name="Fischer P.Q."/>
            <person name="Stams A.J.M."/>
            <person name="Villanueva L."/>
            <person name="Sousa D.Z."/>
        </authorList>
    </citation>
    <scope>NUCLEOTIDE SEQUENCE</scope>
    <source>
        <strain evidence="4">P130</strain>
    </source>
</reference>
<dbReference type="CDD" id="cd00761">
    <property type="entry name" value="Glyco_tranf_GTA_type"/>
    <property type="match status" value="1"/>
</dbReference>
<keyword evidence="1 4" id="KW-0328">Glycosyltransferase</keyword>
<organism evidence="4 5">
    <name type="scientific">Desulfosporosinus nitroreducens</name>
    <dbReference type="NCBI Taxonomy" id="2018668"/>
    <lineage>
        <taxon>Bacteria</taxon>
        <taxon>Bacillati</taxon>
        <taxon>Bacillota</taxon>
        <taxon>Clostridia</taxon>
        <taxon>Eubacteriales</taxon>
        <taxon>Desulfitobacteriaceae</taxon>
        <taxon>Desulfosporosinus</taxon>
    </lineage>
</organism>
<evidence type="ECO:0000313" key="4">
    <source>
        <dbReference type="EMBL" id="MDO0824924.1"/>
    </source>
</evidence>
<evidence type="ECO:0000256" key="2">
    <source>
        <dbReference type="ARBA" id="ARBA00022679"/>
    </source>
</evidence>
<evidence type="ECO:0000313" key="5">
    <source>
        <dbReference type="Proteomes" id="UP001176021"/>
    </source>
</evidence>
<dbReference type="SUPFAM" id="SSF53448">
    <property type="entry name" value="Nucleotide-diphospho-sugar transferases"/>
    <property type="match status" value="1"/>
</dbReference>
<evidence type="ECO:0000256" key="1">
    <source>
        <dbReference type="ARBA" id="ARBA00022676"/>
    </source>
</evidence>
<dbReference type="RefSeq" id="WP_302049659.1">
    <property type="nucleotide sequence ID" value="NZ_JAMJEV010000018.1"/>
</dbReference>
<dbReference type="Gene3D" id="3.90.550.10">
    <property type="entry name" value="Spore Coat Polysaccharide Biosynthesis Protein SpsA, Chain A"/>
    <property type="match status" value="1"/>
</dbReference>
<dbReference type="Pfam" id="PF00535">
    <property type="entry name" value="Glycos_transf_2"/>
    <property type="match status" value="1"/>
</dbReference>
<proteinExistence type="predicted"/>
<keyword evidence="5" id="KW-1185">Reference proteome</keyword>
<feature type="domain" description="Glycosyltransferase 2-like" evidence="3">
    <location>
        <begin position="5"/>
        <end position="131"/>
    </location>
</feature>
<dbReference type="EMBL" id="JAMJEV010000018">
    <property type="protein sequence ID" value="MDO0824924.1"/>
    <property type="molecule type" value="Genomic_DNA"/>
</dbReference>
<evidence type="ECO:0000259" key="3">
    <source>
        <dbReference type="Pfam" id="PF00535"/>
    </source>
</evidence>
<gene>
    <name evidence="4" type="ORF">M8H41_19000</name>
</gene>